<dbReference type="Gramene" id="C.cajan_00483.t">
    <property type="protein sequence ID" value="C.cajan_00483.t.cds1"/>
    <property type="gene ID" value="C.cajan_00483"/>
</dbReference>
<dbReference type="EMBL" id="CM003613">
    <property type="protein sequence ID" value="KYP54315.1"/>
    <property type="molecule type" value="Genomic_DNA"/>
</dbReference>
<keyword evidence="1" id="KW-0611">Plant defense</keyword>
<dbReference type="InterPro" id="IPR050905">
    <property type="entry name" value="Plant_NBS-LRR"/>
</dbReference>
<dbReference type="Pfam" id="PF23247">
    <property type="entry name" value="LRR_RPS2"/>
    <property type="match status" value="1"/>
</dbReference>
<protein>
    <recommendedName>
        <fullName evidence="2">Disease resistance protein At4g27190-like leucine-rich repeats domain-containing protein</fullName>
    </recommendedName>
</protein>
<evidence type="ECO:0000313" key="3">
    <source>
        <dbReference type="EMBL" id="KYP54315.1"/>
    </source>
</evidence>
<gene>
    <name evidence="3" type="ORF">KK1_000500</name>
</gene>
<accession>A0A151SHS8</accession>
<dbReference type="InterPro" id="IPR057135">
    <property type="entry name" value="At4g27190-like_LRR"/>
</dbReference>
<dbReference type="SUPFAM" id="SSF52047">
    <property type="entry name" value="RNI-like"/>
    <property type="match status" value="1"/>
</dbReference>
<name>A0A151SHS8_CAJCA</name>
<proteinExistence type="predicted"/>
<dbReference type="Proteomes" id="UP000075243">
    <property type="component" value="Chromosome 11"/>
</dbReference>
<dbReference type="InterPro" id="IPR032675">
    <property type="entry name" value="LRR_dom_sf"/>
</dbReference>
<feature type="domain" description="Disease resistance protein At4g27190-like leucine-rich repeats" evidence="2">
    <location>
        <begin position="77"/>
        <end position="181"/>
    </location>
</feature>
<dbReference type="AlphaFoldDB" id="A0A151SHS8"/>
<reference evidence="3 4" key="1">
    <citation type="journal article" date="2012" name="Nat. Biotechnol.">
        <title>Draft genome sequence of pigeonpea (Cajanus cajan), an orphan legume crop of resource-poor farmers.</title>
        <authorList>
            <person name="Varshney R.K."/>
            <person name="Chen W."/>
            <person name="Li Y."/>
            <person name="Bharti A.K."/>
            <person name="Saxena R.K."/>
            <person name="Schlueter J.A."/>
            <person name="Donoghue M.T."/>
            <person name="Azam S."/>
            <person name="Fan G."/>
            <person name="Whaley A.M."/>
            <person name="Farmer A.D."/>
            <person name="Sheridan J."/>
            <person name="Iwata A."/>
            <person name="Tuteja R."/>
            <person name="Penmetsa R.V."/>
            <person name="Wu W."/>
            <person name="Upadhyaya H.D."/>
            <person name="Yang S.P."/>
            <person name="Shah T."/>
            <person name="Saxena K.B."/>
            <person name="Michael T."/>
            <person name="McCombie W.R."/>
            <person name="Yang B."/>
            <person name="Zhang G."/>
            <person name="Yang H."/>
            <person name="Wang J."/>
            <person name="Spillane C."/>
            <person name="Cook D.R."/>
            <person name="May G.D."/>
            <person name="Xu X."/>
            <person name="Jackson S.A."/>
        </authorList>
    </citation>
    <scope>NUCLEOTIDE SEQUENCE [LARGE SCALE GENOMIC DNA]</scope>
    <source>
        <strain evidence="4">cv. Asha</strain>
    </source>
</reference>
<dbReference type="PANTHER" id="PTHR33463:SF187">
    <property type="entry name" value="AND NB-ARC DOMAIN DISEASE RESISTANCE PROTEIN, PUTATIVE-RELATED"/>
    <property type="match status" value="1"/>
</dbReference>
<sequence>MRNLHTKSTPERPILKSERSQSKWLCNVLILKLDKCTLPYAIPSSILTCLKNLRELEVRDSDKVVSSCHHLTTLVHSAVSFCNLKQLSVKDCHGLKHLFTSSAARKLVHLEEMYIVQCESMEEILAEEQEETTSGAIKFERLSTIILDSLSSLLCFYSGSSTLLLSTLIRVLIWKCPNMKTFSRGDIHAESFLGIQGSLDTKEKLIFHQDLNSTVEQMFQQQVRTLNQLIITQVIL</sequence>
<evidence type="ECO:0000259" key="2">
    <source>
        <dbReference type="Pfam" id="PF23247"/>
    </source>
</evidence>
<dbReference type="PANTHER" id="PTHR33463">
    <property type="entry name" value="NB-ARC DOMAIN-CONTAINING PROTEIN-RELATED"/>
    <property type="match status" value="1"/>
</dbReference>
<dbReference type="Gene3D" id="3.80.10.10">
    <property type="entry name" value="Ribonuclease Inhibitor"/>
    <property type="match status" value="1"/>
</dbReference>
<evidence type="ECO:0000256" key="1">
    <source>
        <dbReference type="ARBA" id="ARBA00022821"/>
    </source>
</evidence>
<keyword evidence="4" id="KW-1185">Reference proteome</keyword>
<organism evidence="3 4">
    <name type="scientific">Cajanus cajan</name>
    <name type="common">Pigeon pea</name>
    <name type="synonym">Cajanus indicus</name>
    <dbReference type="NCBI Taxonomy" id="3821"/>
    <lineage>
        <taxon>Eukaryota</taxon>
        <taxon>Viridiplantae</taxon>
        <taxon>Streptophyta</taxon>
        <taxon>Embryophyta</taxon>
        <taxon>Tracheophyta</taxon>
        <taxon>Spermatophyta</taxon>
        <taxon>Magnoliopsida</taxon>
        <taxon>eudicotyledons</taxon>
        <taxon>Gunneridae</taxon>
        <taxon>Pentapetalae</taxon>
        <taxon>rosids</taxon>
        <taxon>fabids</taxon>
        <taxon>Fabales</taxon>
        <taxon>Fabaceae</taxon>
        <taxon>Papilionoideae</taxon>
        <taxon>50 kb inversion clade</taxon>
        <taxon>NPAAA clade</taxon>
        <taxon>indigoferoid/millettioid clade</taxon>
        <taxon>Phaseoleae</taxon>
        <taxon>Cajanus</taxon>
    </lineage>
</organism>
<evidence type="ECO:0000313" key="4">
    <source>
        <dbReference type="Proteomes" id="UP000075243"/>
    </source>
</evidence>